<evidence type="ECO:0000313" key="2">
    <source>
        <dbReference type="EMBL" id="SDK15004.1"/>
    </source>
</evidence>
<keyword evidence="1" id="KW-0472">Membrane</keyword>
<dbReference type="OrthoDB" id="2988997at2"/>
<dbReference type="AlphaFoldDB" id="A0A1G8ZK83"/>
<sequence>MDFKEIFIVAAGVILFLIAGLIINKAGGNDHLRLLKWCLRMTTALLIISVPVSLYGDYHNDKAFDFYAFGIHDSKEFFKSYLFVALNLFILFLHILMTRLVRWRGVTNISTEQKLNMHITTTLAVLPLLHVWAFGYLLGFW</sequence>
<protein>
    <submittedName>
        <fullName evidence="2">Uncharacterized protein</fullName>
    </submittedName>
</protein>
<feature type="transmembrane region" description="Helical" evidence="1">
    <location>
        <begin position="6"/>
        <end position="25"/>
    </location>
</feature>
<gene>
    <name evidence="2" type="ORF">SAMN05216192_1339</name>
</gene>
<evidence type="ECO:0000256" key="1">
    <source>
        <dbReference type="SAM" id="Phobius"/>
    </source>
</evidence>
<dbReference type="Proteomes" id="UP000199050">
    <property type="component" value="Unassembled WGS sequence"/>
</dbReference>
<organism evidence="2 3">
    <name type="scientific">Paenibacillus typhae</name>
    <dbReference type="NCBI Taxonomy" id="1174501"/>
    <lineage>
        <taxon>Bacteria</taxon>
        <taxon>Bacillati</taxon>
        <taxon>Bacillota</taxon>
        <taxon>Bacilli</taxon>
        <taxon>Bacillales</taxon>
        <taxon>Paenibacillaceae</taxon>
        <taxon>Paenibacillus</taxon>
    </lineage>
</organism>
<keyword evidence="3" id="KW-1185">Reference proteome</keyword>
<keyword evidence="1" id="KW-1133">Transmembrane helix</keyword>
<feature type="transmembrane region" description="Helical" evidence="1">
    <location>
        <begin position="37"/>
        <end position="58"/>
    </location>
</feature>
<reference evidence="3" key="1">
    <citation type="submission" date="2016-10" db="EMBL/GenBank/DDBJ databases">
        <authorList>
            <person name="Varghese N."/>
            <person name="Submissions S."/>
        </authorList>
    </citation>
    <scope>NUCLEOTIDE SEQUENCE [LARGE SCALE GENOMIC DNA]</scope>
    <source>
        <strain evidence="3">CGMCC 1.11012</strain>
    </source>
</reference>
<feature type="transmembrane region" description="Helical" evidence="1">
    <location>
        <begin position="78"/>
        <end position="96"/>
    </location>
</feature>
<feature type="transmembrane region" description="Helical" evidence="1">
    <location>
        <begin position="117"/>
        <end position="138"/>
    </location>
</feature>
<dbReference type="RefSeq" id="WP_090717252.1">
    <property type="nucleotide sequence ID" value="NZ_CBCSKY010000036.1"/>
</dbReference>
<accession>A0A1G8ZK83</accession>
<proteinExistence type="predicted"/>
<name>A0A1G8ZK83_9BACL</name>
<dbReference type="EMBL" id="FNDX01000033">
    <property type="protein sequence ID" value="SDK15004.1"/>
    <property type="molecule type" value="Genomic_DNA"/>
</dbReference>
<keyword evidence="1" id="KW-0812">Transmembrane</keyword>
<evidence type="ECO:0000313" key="3">
    <source>
        <dbReference type="Proteomes" id="UP000199050"/>
    </source>
</evidence>